<reference evidence="1" key="1">
    <citation type="submission" date="2022-05" db="EMBL/GenBank/DDBJ databases">
        <title>Schlegelella sp. nov., isolated from mangrove soil.</title>
        <authorList>
            <person name="Liu Y."/>
            <person name="Ge X."/>
            <person name="Liu W."/>
        </authorList>
    </citation>
    <scope>NUCLEOTIDE SEQUENCE</scope>
    <source>
        <strain evidence="1">S2-27</strain>
    </source>
</reference>
<sequence length="77" mass="8084">MKPQPPAGLATVATGGAAAPRFLSIVNAWMELTGVLNELSCSMGQPDFYPFALSARAVSKLHFVHMVVAQKERAAAG</sequence>
<dbReference type="EMBL" id="JAMKFE010000011">
    <property type="protein sequence ID" value="MCM5681290.1"/>
    <property type="molecule type" value="Genomic_DNA"/>
</dbReference>
<comment type="caution">
    <text evidence="1">The sequence shown here is derived from an EMBL/GenBank/DDBJ whole genome shotgun (WGS) entry which is preliminary data.</text>
</comment>
<dbReference type="RefSeq" id="WP_251779777.1">
    <property type="nucleotide sequence ID" value="NZ_JAMKFE010000011.1"/>
</dbReference>
<evidence type="ECO:0000313" key="2">
    <source>
        <dbReference type="Proteomes" id="UP001165541"/>
    </source>
</evidence>
<proteinExistence type="predicted"/>
<protein>
    <submittedName>
        <fullName evidence="1">Zinc-binding metallopeptidase</fullName>
    </submittedName>
</protein>
<organism evidence="1 2">
    <name type="scientific">Caldimonas mangrovi</name>
    <dbReference type="NCBI Taxonomy" id="2944811"/>
    <lineage>
        <taxon>Bacteria</taxon>
        <taxon>Pseudomonadati</taxon>
        <taxon>Pseudomonadota</taxon>
        <taxon>Betaproteobacteria</taxon>
        <taxon>Burkholderiales</taxon>
        <taxon>Sphaerotilaceae</taxon>
        <taxon>Caldimonas</taxon>
    </lineage>
</organism>
<name>A0ABT0YRC0_9BURK</name>
<gene>
    <name evidence="1" type="ORF">M8A51_17325</name>
</gene>
<evidence type="ECO:0000313" key="1">
    <source>
        <dbReference type="EMBL" id="MCM5681290.1"/>
    </source>
</evidence>
<dbReference type="Proteomes" id="UP001165541">
    <property type="component" value="Unassembled WGS sequence"/>
</dbReference>
<keyword evidence="2" id="KW-1185">Reference proteome</keyword>
<accession>A0ABT0YRC0</accession>
<dbReference type="InterPro" id="IPR031321">
    <property type="entry name" value="UCP012641"/>
</dbReference>
<dbReference type="Pfam" id="PF15887">
    <property type="entry name" value="Peptidase_Mx"/>
    <property type="match status" value="1"/>
</dbReference>